<dbReference type="AlphaFoldDB" id="A0A934K4V8"/>
<protein>
    <submittedName>
        <fullName evidence="1">Uncharacterized protein</fullName>
    </submittedName>
</protein>
<accession>A0A934K4V8</accession>
<reference evidence="1 2" key="1">
    <citation type="submission" date="2020-10" db="EMBL/GenBank/DDBJ databases">
        <title>Ca. Dormibacterota MAGs.</title>
        <authorList>
            <person name="Montgomery K."/>
        </authorList>
    </citation>
    <scope>NUCLEOTIDE SEQUENCE [LARGE SCALE GENOMIC DNA]</scope>
    <source>
        <strain evidence="1">SC8812_S17_18</strain>
    </source>
</reference>
<comment type="caution">
    <text evidence="1">The sequence shown here is derived from an EMBL/GenBank/DDBJ whole genome shotgun (WGS) entry which is preliminary data.</text>
</comment>
<dbReference type="Proteomes" id="UP000606991">
    <property type="component" value="Unassembled WGS sequence"/>
</dbReference>
<dbReference type="EMBL" id="JAEKNS010000162">
    <property type="protein sequence ID" value="MBJ7596401.1"/>
    <property type="molecule type" value="Genomic_DNA"/>
</dbReference>
<proteinExistence type="predicted"/>
<sequence>MHNPPETVQRQAELLAKLDPPRQALAAVPFVTGHGIGLRKDAFQRLRNGGGGPESVRPEDLVVTVTLATQEALERARPHIDSLLSGVPHEYDVGQFVPL</sequence>
<name>A0A934K4V8_9BACT</name>
<evidence type="ECO:0000313" key="2">
    <source>
        <dbReference type="Proteomes" id="UP000606991"/>
    </source>
</evidence>
<gene>
    <name evidence="1" type="ORF">JF886_16360</name>
</gene>
<organism evidence="1 2">
    <name type="scientific">Candidatus Aeolococcus gillhamiae</name>
    <dbReference type="NCBI Taxonomy" id="3127015"/>
    <lineage>
        <taxon>Bacteria</taxon>
        <taxon>Bacillati</taxon>
        <taxon>Candidatus Dormiibacterota</taxon>
        <taxon>Candidatus Dormibacteria</taxon>
        <taxon>Candidatus Aeolococcales</taxon>
        <taxon>Candidatus Aeolococcaceae</taxon>
        <taxon>Candidatus Aeolococcus</taxon>
    </lineage>
</organism>
<dbReference type="RefSeq" id="WP_337314408.1">
    <property type="nucleotide sequence ID" value="NZ_JAEKNS010000162.1"/>
</dbReference>
<evidence type="ECO:0000313" key="1">
    <source>
        <dbReference type="EMBL" id="MBJ7596401.1"/>
    </source>
</evidence>